<evidence type="ECO:0000313" key="4">
    <source>
        <dbReference type="EMBL" id="SHI55488.1"/>
    </source>
</evidence>
<dbReference type="STRING" id="579105.SAMN04488096_102344"/>
<organism evidence="4 5">
    <name type="scientific">Mesonia phycicola</name>
    <dbReference type="NCBI Taxonomy" id="579105"/>
    <lineage>
        <taxon>Bacteria</taxon>
        <taxon>Pseudomonadati</taxon>
        <taxon>Bacteroidota</taxon>
        <taxon>Flavobacteriia</taxon>
        <taxon>Flavobacteriales</taxon>
        <taxon>Flavobacteriaceae</taxon>
        <taxon>Mesonia</taxon>
    </lineage>
</organism>
<reference evidence="4 5" key="1">
    <citation type="submission" date="2016-11" db="EMBL/GenBank/DDBJ databases">
        <authorList>
            <person name="Jaros S."/>
            <person name="Januszkiewicz K."/>
            <person name="Wedrychowicz H."/>
        </authorList>
    </citation>
    <scope>NUCLEOTIDE SEQUENCE [LARGE SCALE GENOMIC DNA]</scope>
    <source>
        <strain evidence="4 5">DSM 21425</strain>
    </source>
</reference>
<accession>A0A1M6C452</accession>
<dbReference type="PANTHER" id="PTHR37461:SF1">
    <property type="entry name" value="ANTI-SIGMA-K FACTOR RSKA"/>
    <property type="match status" value="1"/>
</dbReference>
<feature type="coiled-coil region" evidence="1">
    <location>
        <begin position="115"/>
        <end position="156"/>
    </location>
</feature>
<gene>
    <name evidence="4" type="ORF">SAMN04488096_102344</name>
</gene>
<keyword evidence="2" id="KW-0812">Transmembrane</keyword>
<dbReference type="Pfam" id="PF10099">
    <property type="entry name" value="RskA_C"/>
    <property type="match status" value="1"/>
</dbReference>
<evidence type="ECO:0000313" key="5">
    <source>
        <dbReference type="Proteomes" id="UP000184225"/>
    </source>
</evidence>
<keyword evidence="1" id="KW-0175">Coiled coil</keyword>
<feature type="domain" description="Anti-sigma K factor RskA C-terminal" evidence="3">
    <location>
        <begin position="99"/>
        <end position="255"/>
    </location>
</feature>
<dbReference type="OrthoDB" id="1420916at2"/>
<feature type="transmembrane region" description="Helical" evidence="2">
    <location>
        <begin position="92"/>
        <end position="112"/>
    </location>
</feature>
<dbReference type="GO" id="GO:0005886">
    <property type="term" value="C:plasma membrane"/>
    <property type="evidence" value="ECO:0007669"/>
    <property type="project" value="InterPro"/>
</dbReference>
<evidence type="ECO:0000259" key="3">
    <source>
        <dbReference type="Pfam" id="PF10099"/>
    </source>
</evidence>
<dbReference type="Proteomes" id="UP000184225">
    <property type="component" value="Unassembled WGS sequence"/>
</dbReference>
<keyword evidence="5" id="KW-1185">Reference proteome</keyword>
<evidence type="ECO:0000256" key="2">
    <source>
        <dbReference type="SAM" id="Phobius"/>
    </source>
</evidence>
<evidence type="ECO:0000256" key="1">
    <source>
        <dbReference type="SAM" id="Coils"/>
    </source>
</evidence>
<proteinExistence type="predicted"/>
<dbReference type="RefSeq" id="WP_073148662.1">
    <property type="nucleotide sequence ID" value="NZ_FQYY01000002.1"/>
</dbReference>
<dbReference type="InterPro" id="IPR018764">
    <property type="entry name" value="RskA_C"/>
</dbReference>
<dbReference type="AlphaFoldDB" id="A0A1M6C452"/>
<keyword evidence="2" id="KW-0472">Membrane</keyword>
<dbReference type="PANTHER" id="PTHR37461">
    <property type="entry name" value="ANTI-SIGMA-K FACTOR RSKA"/>
    <property type="match status" value="1"/>
</dbReference>
<dbReference type="GO" id="GO:0006417">
    <property type="term" value="P:regulation of translation"/>
    <property type="evidence" value="ECO:0007669"/>
    <property type="project" value="TreeGrafter"/>
</dbReference>
<sequence>MDLEQYISSGVLELYVYGALTEEESIKVSTELKKHPEILKEVEEIENALTQLSIAAAPYNPETLLLNIQQRITNSNTSKVIEHPAKSKKSNLVLYISWAASIALLIGLISVINQRNELRENINTISATNIELEEQINIAKNDAEKTKQLLEVFRDKDIITVPLDGQQVAPEAYAAIHWDSKTNQVYVDAKELPTPPEGKEYQVWSLTLEPLTPTSIGLLSNFSEDENKIFILENPNSSQAFGITLEPKGGSESPTMEQLYTLGVITAS</sequence>
<name>A0A1M6C452_9FLAO</name>
<dbReference type="InterPro" id="IPR051474">
    <property type="entry name" value="Anti-sigma-K/W_factor"/>
</dbReference>
<dbReference type="GO" id="GO:0016989">
    <property type="term" value="F:sigma factor antagonist activity"/>
    <property type="evidence" value="ECO:0007669"/>
    <property type="project" value="TreeGrafter"/>
</dbReference>
<dbReference type="EMBL" id="FQYY01000002">
    <property type="protein sequence ID" value="SHI55488.1"/>
    <property type="molecule type" value="Genomic_DNA"/>
</dbReference>
<protein>
    <submittedName>
        <fullName evidence="4">Anti-sigma-K factor rskA</fullName>
    </submittedName>
</protein>
<keyword evidence="2" id="KW-1133">Transmembrane helix</keyword>